<evidence type="ECO:0000259" key="7">
    <source>
        <dbReference type="PROSITE" id="PS50850"/>
    </source>
</evidence>
<feature type="transmembrane region" description="Helical" evidence="6">
    <location>
        <begin position="194"/>
        <end position="219"/>
    </location>
</feature>
<evidence type="ECO:0000256" key="4">
    <source>
        <dbReference type="ARBA" id="ARBA00023136"/>
    </source>
</evidence>
<evidence type="ECO:0000313" key="9">
    <source>
        <dbReference type="Proteomes" id="UP001283341"/>
    </source>
</evidence>
<dbReference type="GO" id="GO:0005886">
    <property type="term" value="C:plasma membrane"/>
    <property type="evidence" value="ECO:0007669"/>
    <property type="project" value="TreeGrafter"/>
</dbReference>
<reference evidence="8" key="2">
    <citation type="submission" date="2023-06" db="EMBL/GenBank/DDBJ databases">
        <authorList>
            <consortium name="Lawrence Berkeley National Laboratory"/>
            <person name="Haridas S."/>
            <person name="Hensen N."/>
            <person name="Bonometti L."/>
            <person name="Westerberg I."/>
            <person name="Brannstrom I.O."/>
            <person name="Guillou S."/>
            <person name="Cros-Aarteil S."/>
            <person name="Calhoun S."/>
            <person name="Kuo A."/>
            <person name="Mondo S."/>
            <person name="Pangilinan J."/>
            <person name="Riley R."/>
            <person name="Labutti K."/>
            <person name="Andreopoulos B."/>
            <person name="Lipzen A."/>
            <person name="Chen C."/>
            <person name="Yanf M."/>
            <person name="Daum C."/>
            <person name="Ng V."/>
            <person name="Clum A."/>
            <person name="Steindorff A."/>
            <person name="Ohm R."/>
            <person name="Martin F."/>
            <person name="Silar P."/>
            <person name="Natvig D."/>
            <person name="Lalanne C."/>
            <person name="Gautier V."/>
            <person name="Ament-Velasquez S.L."/>
            <person name="Kruys A."/>
            <person name="Hutchinson M.I."/>
            <person name="Powell A.J."/>
            <person name="Barry K."/>
            <person name="Miller A.N."/>
            <person name="Grigoriev I.V."/>
            <person name="Debuchy R."/>
            <person name="Gladieux P."/>
            <person name="Thoren M.H."/>
            <person name="Johannesson H."/>
        </authorList>
    </citation>
    <scope>NUCLEOTIDE SEQUENCE</scope>
    <source>
        <strain evidence="8">CBS 118394</strain>
    </source>
</reference>
<feature type="transmembrane region" description="Helical" evidence="6">
    <location>
        <begin position="161"/>
        <end position="182"/>
    </location>
</feature>
<feature type="transmembrane region" description="Helical" evidence="6">
    <location>
        <begin position="349"/>
        <end position="367"/>
    </location>
</feature>
<keyword evidence="9" id="KW-1185">Reference proteome</keyword>
<feature type="transmembrane region" description="Helical" evidence="6">
    <location>
        <begin position="64"/>
        <end position="82"/>
    </location>
</feature>
<feature type="transmembrane region" description="Helical" evidence="6">
    <location>
        <begin position="454"/>
        <end position="477"/>
    </location>
</feature>
<keyword evidence="2 6" id="KW-0812">Transmembrane</keyword>
<keyword evidence="4 6" id="KW-0472">Membrane</keyword>
<dbReference type="AlphaFoldDB" id="A0AAE0IGZ7"/>
<evidence type="ECO:0000256" key="2">
    <source>
        <dbReference type="ARBA" id="ARBA00022692"/>
    </source>
</evidence>
<dbReference type="SUPFAM" id="SSF103473">
    <property type="entry name" value="MFS general substrate transporter"/>
    <property type="match status" value="1"/>
</dbReference>
<comment type="subcellular location">
    <subcellularLocation>
        <location evidence="1">Membrane</location>
        <topology evidence="1">Multi-pass membrane protein</topology>
    </subcellularLocation>
</comment>
<dbReference type="PANTHER" id="PTHR23502">
    <property type="entry name" value="MAJOR FACILITATOR SUPERFAMILY"/>
    <property type="match status" value="1"/>
</dbReference>
<feature type="transmembrane region" description="Helical" evidence="6">
    <location>
        <begin position="483"/>
        <end position="505"/>
    </location>
</feature>
<dbReference type="InterPro" id="IPR011701">
    <property type="entry name" value="MFS"/>
</dbReference>
<evidence type="ECO:0000256" key="5">
    <source>
        <dbReference type="SAM" id="MobiDB-lite"/>
    </source>
</evidence>
<feature type="region of interest" description="Disordered" evidence="5">
    <location>
        <begin position="1"/>
        <end position="40"/>
    </location>
</feature>
<sequence>MAQEDEAVAIESLNDEKRPGNVTAHDEPVRSSEEGKTTDGGIILIPQPSSNAQDPLNWPMSKKATIVATLFLAMFVGFSAPFCGQLNINQQAALYNKTPVQITYFNSAASAGLATGGYLWWPLSNKFGPSSIIFWTLFGQLAAQIWAPMMTQPSQYAPYLASRYLSAFFGVTVSVLGPRYLVDMFFLHQRGRAFTVLHLALNFGASAGPTFAGFVAAHSYWPVEYWWSVGLTGLTIIIVFIFLEDTSYDRTFASNRVKPNSFLRDRMDTFFPGSKVVSTQHVWSHTAKMAITPFKIAIAPVVLIIAGFDAISFGFYVALNALTPVWLQLPVKAGGIYGWDVTQNASFTFIHWVGFIVGLVYGHFLSDRIPLWLVARNKQNKWKPEYRLYALWPTNFVLMPLGLGLVGCAMQYRLHWVVMALGQFFVTIGSLVSIPVTVNYICECFIRTHTVEATLVLNSMRLFLGLSINFFINPWIAAVGIGWVYGMMAFFSVFAFMFLVVLMIWGHGIRKKTPFGTSESEEGQHVLTKSREMNLGI</sequence>
<feature type="transmembrane region" description="Helical" evidence="6">
    <location>
        <begin position="296"/>
        <end position="319"/>
    </location>
</feature>
<dbReference type="InterPro" id="IPR036259">
    <property type="entry name" value="MFS_trans_sf"/>
</dbReference>
<feature type="transmembrane region" description="Helical" evidence="6">
    <location>
        <begin position="132"/>
        <end position="149"/>
    </location>
</feature>
<proteinExistence type="predicted"/>
<accession>A0AAE0IGZ7</accession>
<evidence type="ECO:0000256" key="3">
    <source>
        <dbReference type="ARBA" id="ARBA00022989"/>
    </source>
</evidence>
<dbReference type="Gene3D" id="1.20.1250.20">
    <property type="entry name" value="MFS general substrate transporter like domains"/>
    <property type="match status" value="1"/>
</dbReference>
<feature type="compositionally biased region" description="Basic and acidic residues" evidence="5">
    <location>
        <begin position="14"/>
        <end position="37"/>
    </location>
</feature>
<feature type="region of interest" description="Disordered" evidence="5">
    <location>
        <begin position="515"/>
        <end position="537"/>
    </location>
</feature>
<evidence type="ECO:0000256" key="1">
    <source>
        <dbReference type="ARBA" id="ARBA00004141"/>
    </source>
</evidence>
<name>A0AAE0IGZ7_9PEZI</name>
<feature type="domain" description="Major facilitator superfamily (MFS) profile" evidence="7">
    <location>
        <begin position="65"/>
        <end position="512"/>
    </location>
</feature>
<reference evidence="8" key="1">
    <citation type="journal article" date="2023" name="Mol. Phylogenet. Evol.">
        <title>Genome-scale phylogeny and comparative genomics of the fungal order Sordariales.</title>
        <authorList>
            <person name="Hensen N."/>
            <person name="Bonometti L."/>
            <person name="Westerberg I."/>
            <person name="Brannstrom I.O."/>
            <person name="Guillou S."/>
            <person name="Cros-Aarteil S."/>
            <person name="Calhoun S."/>
            <person name="Haridas S."/>
            <person name="Kuo A."/>
            <person name="Mondo S."/>
            <person name="Pangilinan J."/>
            <person name="Riley R."/>
            <person name="LaButti K."/>
            <person name="Andreopoulos B."/>
            <person name="Lipzen A."/>
            <person name="Chen C."/>
            <person name="Yan M."/>
            <person name="Daum C."/>
            <person name="Ng V."/>
            <person name="Clum A."/>
            <person name="Steindorff A."/>
            <person name="Ohm R.A."/>
            <person name="Martin F."/>
            <person name="Silar P."/>
            <person name="Natvig D.O."/>
            <person name="Lalanne C."/>
            <person name="Gautier V."/>
            <person name="Ament-Velasquez S.L."/>
            <person name="Kruys A."/>
            <person name="Hutchinson M.I."/>
            <person name="Powell A.J."/>
            <person name="Barry K."/>
            <person name="Miller A.N."/>
            <person name="Grigoriev I.V."/>
            <person name="Debuchy R."/>
            <person name="Gladieux P."/>
            <person name="Hiltunen Thoren M."/>
            <person name="Johannesson H."/>
        </authorList>
    </citation>
    <scope>NUCLEOTIDE SEQUENCE</scope>
    <source>
        <strain evidence="8">CBS 118394</strain>
    </source>
</reference>
<dbReference type="PROSITE" id="PS50850">
    <property type="entry name" value="MFS"/>
    <property type="match status" value="1"/>
</dbReference>
<comment type="caution">
    <text evidence="8">The sequence shown here is derived from an EMBL/GenBank/DDBJ whole genome shotgun (WGS) entry which is preliminary data.</text>
</comment>
<evidence type="ECO:0000313" key="8">
    <source>
        <dbReference type="EMBL" id="KAK3324955.1"/>
    </source>
</evidence>
<gene>
    <name evidence="8" type="ORF">B0H66DRAFT_587821</name>
</gene>
<dbReference type="InterPro" id="IPR020846">
    <property type="entry name" value="MFS_dom"/>
</dbReference>
<dbReference type="EMBL" id="JAUEDM010000002">
    <property type="protein sequence ID" value="KAK3324955.1"/>
    <property type="molecule type" value="Genomic_DNA"/>
</dbReference>
<evidence type="ECO:0000256" key="6">
    <source>
        <dbReference type="SAM" id="Phobius"/>
    </source>
</evidence>
<organism evidence="8 9">
    <name type="scientific">Apodospora peruviana</name>
    <dbReference type="NCBI Taxonomy" id="516989"/>
    <lineage>
        <taxon>Eukaryota</taxon>
        <taxon>Fungi</taxon>
        <taxon>Dikarya</taxon>
        <taxon>Ascomycota</taxon>
        <taxon>Pezizomycotina</taxon>
        <taxon>Sordariomycetes</taxon>
        <taxon>Sordariomycetidae</taxon>
        <taxon>Sordariales</taxon>
        <taxon>Lasiosphaeriaceae</taxon>
        <taxon>Apodospora</taxon>
    </lineage>
</organism>
<dbReference type="Proteomes" id="UP001283341">
    <property type="component" value="Unassembled WGS sequence"/>
</dbReference>
<keyword evidence="3 6" id="KW-1133">Transmembrane helix</keyword>
<dbReference type="PANTHER" id="PTHR23502:SF22">
    <property type="entry name" value="MAJOR FACILITATOR SUPERFAMILY (MFS) PROFILE DOMAIN-CONTAINING PROTEIN"/>
    <property type="match status" value="1"/>
</dbReference>
<feature type="transmembrane region" description="Helical" evidence="6">
    <location>
        <begin position="418"/>
        <end position="442"/>
    </location>
</feature>
<feature type="transmembrane region" description="Helical" evidence="6">
    <location>
        <begin position="388"/>
        <end position="412"/>
    </location>
</feature>
<feature type="transmembrane region" description="Helical" evidence="6">
    <location>
        <begin position="102"/>
        <end position="120"/>
    </location>
</feature>
<dbReference type="Pfam" id="PF07690">
    <property type="entry name" value="MFS_1"/>
    <property type="match status" value="1"/>
</dbReference>
<dbReference type="GO" id="GO:0022857">
    <property type="term" value="F:transmembrane transporter activity"/>
    <property type="evidence" value="ECO:0007669"/>
    <property type="project" value="InterPro"/>
</dbReference>
<protein>
    <submittedName>
        <fullName evidence="8">Major facilitator superfamily domain-containing protein</fullName>
    </submittedName>
</protein>
<feature type="transmembrane region" description="Helical" evidence="6">
    <location>
        <begin position="225"/>
        <end position="243"/>
    </location>
</feature>